<dbReference type="SUPFAM" id="SSF53807">
    <property type="entry name" value="Helical backbone' metal receptor"/>
    <property type="match status" value="1"/>
</dbReference>
<evidence type="ECO:0000313" key="9">
    <source>
        <dbReference type="Proteomes" id="UP000198656"/>
    </source>
</evidence>
<accession>A0A1G7SB88</accession>
<comment type="function">
    <text evidence="1">This protein may play a role in the biosynthesis of the prosthetic group of nitrogenase (FeMo cofactor).</text>
</comment>
<feature type="domain" description="Nitrogenase/oxidoreductase component 1" evidence="7">
    <location>
        <begin position="38"/>
        <end position="434"/>
    </location>
</feature>
<evidence type="ECO:0000256" key="5">
    <source>
        <dbReference type="ARBA" id="ARBA00023231"/>
    </source>
</evidence>
<dbReference type="PROSITE" id="PS00699">
    <property type="entry name" value="NITROGENASE_1_1"/>
    <property type="match status" value="1"/>
</dbReference>
<name>A0A1G7SB88_9FIRM</name>
<comment type="similarity">
    <text evidence="3 6">Belongs to the NifD/NifK/NifE/NifN family.</text>
</comment>
<evidence type="ECO:0000256" key="1">
    <source>
        <dbReference type="ARBA" id="ARBA00003171"/>
    </source>
</evidence>
<organism evidence="8 9">
    <name type="scientific">Desulfosporosinus hippei DSM 8344</name>
    <dbReference type="NCBI Taxonomy" id="1121419"/>
    <lineage>
        <taxon>Bacteria</taxon>
        <taxon>Bacillati</taxon>
        <taxon>Bacillota</taxon>
        <taxon>Clostridia</taxon>
        <taxon>Eubacteriales</taxon>
        <taxon>Desulfitobacteriaceae</taxon>
        <taxon>Desulfosporosinus</taxon>
    </lineage>
</organism>
<evidence type="ECO:0000256" key="3">
    <source>
        <dbReference type="ARBA" id="ARBA00011002"/>
    </source>
</evidence>
<dbReference type="GO" id="GO:0065003">
    <property type="term" value="P:protein-containing complex assembly"/>
    <property type="evidence" value="ECO:0007669"/>
    <property type="project" value="InterPro"/>
</dbReference>
<evidence type="ECO:0000256" key="6">
    <source>
        <dbReference type="RuleBase" id="RU004021"/>
    </source>
</evidence>
<evidence type="ECO:0000313" key="8">
    <source>
        <dbReference type="EMBL" id="SDG20335.1"/>
    </source>
</evidence>
<evidence type="ECO:0000256" key="2">
    <source>
        <dbReference type="ARBA" id="ARBA00005155"/>
    </source>
</evidence>
<dbReference type="PANTHER" id="PTHR42956">
    <property type="entry name" value="NITROGENASE IRON-MOLYBDENUM COFACTOR BIOSYNTHESIS PROTEIN NIFE"/>
    <property type="match status" value="1"/>
</dbReference>
<keyword evidence="9" id="KW-1185">Reference proteome</keyword>
<dbReference type="PANTHER" id="PTHR42956:SF1">
    <property type="entry name" value="NITROGENASE IRON-MOLYBDENUM COFACTOR BIOSYNTHESIS PROTEIN NIFE"/>
    <property type="match status" value="1"/>
</dbReference>
<dbReference type="InterPro" id="IPR005973">
    <property type="entry name" value="NifE"/>
</dbReference>
<sequence length="461" mass="50362">MFTNLTKLDLKDKQCMSDAGSPKLCMKALPGEGAERSCAYDGARVVLMPITDVAHLVHGPIACAGNSWDNRGARSSGSQLFRRGLTTDIMENDVIYGGELKLKESILEVAAKHNPKAIFVYATCVSSLIGDDVDKVCRDVAAELTMPVISVNCPGFLGDKNIGNRIAGEVLFDRVIGTAEGTEEKIPLSINLIGEYNIAGDLWGVLPDLKNLGIKLQTAITGDAKFDDIRSAHRASLNVLICSKSLTNLVRKMEIRYGIPFIEGSFYGIHDTSQTLISIAKALNDPDLLERTLVYVQKKEEETRQVIAGYKKLLENKRAILFTGGVKTWSMVSTLAELGINILAGGTQNSTPEDFQRMKELMDPTAQIIEDTSSAGFLKIIAEKKPDLIVAGGKTKYLAHKTRTPFLDINHGRKLSYAGYQGMITFAEALTRTVLSPVWGHLKGDFPPREGELQDDKAQTL</sequence>
<dbReference type="AlphaFoldDB" id="A0A1G7SB88"/>
<dbReference type="InterPro" id="IPR049939">
    <property type="entry name" value="NifE-like"/>
</dbReference>
<dbReference type="Gene3D" id="3.40.50.1980">
    <property type="entry name" value="Nitrogenase molybdenum iron protein domain"/>
    <property type="match status" value="1"/>
</dbReference>
<dbReference type="Proteomes" id="UP000198656">
    <property type="component" value="Unassembled WGS sequence"/>
</dbReference>
<keyword evidence="5 6" id="KW-0535">Nitrogen fixation</keyword>
<dbReference type="Gene3D" id="3.40.50.12380">
    <property type="entry name" value="Nitrogenase MoFe cofactor biosynthesis protein NifE, C-terminal"/>
    <property type="match status" value="1"/>
</dbReference>
<dbReference type="OrthoDB" id="9767044at2"/>
<dbReference type="RefSeq" id="WP_092329048.1">
    <property type="nucleotide sequence ID" value="NZ_FNCP01000001.1"/>
</dbReference>
<dbReference type="InterPro" id="IPR000318">
    <property type="entry name" value="Nase_comp1_CS"/>
</dbReference>
<dbReference type="STRING" id="1121419.SAMN05443529_101345"/>
<reference evidence="9" key="1">
    <citation type="submission" date="2016-10" db="EMBL/GenBank/DDBJ databases">
        <authorList>
            <person name="Varghese N."/>
            <person name="Submissions S."/>
        </authorList>
    </citation>
    <scope>NUCLEOTIDE SEQUENCE [LARGE SCALE GENOMIC DNA]</scope>
    <source>
        <strain evidence="9">DSM 8344</strain>
    </source>
</reference>
<protein>
    <recommendedName>
        <fullName evidence="4">Nitrogenase iron-molybdenum cofactor biosynthesis protein NifE</fullName>
    </recommendedName>
</protein>
<comment type="pathway">
    <text evidence="2">Cofactor biosynthesis; Fe-Mo cofactor biosynthesis.</text>
</comment>
<dbReference type="UniPathway" id="UPA00782"/>
<proteinExistence type="inferred from homology"/>
<dbReference type="GO" id="GO:0016163">
    <property type="term" value="F:nitrogenase activity"/>
    <property type="evidence" value="ECO:0007669"/>
    <property type="project" value="InterPro"/>
</dbReference>
<dbReference type="NCBIfam" id="TIGR01283">
    <property type="entry name" value="nifE"/>
    <property type="match status" value="1"/>
</dbReference>
<gene>
    <name evidence="8" type="ORF">SAMN05443529_101345</name>
</gene>
<evidence type="ECO:0000259" key="7">
    <source>
        <dbReference type="Pfam" id="PF00148"/>
    </source>
</evidence>
<dbReference type="InterPro" id="IPR000510">
    <property type="entry name" value="Nase/OxRdtase_comp1"/>
</dbReference>
<dbReference type="EMBL" id="FNCP01000001">
    <property type="protein sequence ID" value="SDG20335.1"/>
    <property type="molecule type" value="Genomic_DNA"/>
</dbReference>
<evidence type="ECO:0000256" key="4">
    <source>
        <dbReference type="ARBA" id="ARBA00013280"/>
    </source>
</evidence>
<dbReference type="Pfam" id="PF00148">
    <property type="entry name" value="Oxidored_nitro"/>
    <property type="match status" value="1"/>
</dbReference>